<dbReference type="InterPro" id="IPR009061">
    <property type="entry name" value="DNA-bd_dom_put_sf"/>
</dbReference>
<feature type="domain" description="HTH merR-type" evidence="6">
    <location>
        <begin position="9"/>
        <end position="78"/>
    </location>
</feature>
<dbReference type="Gene3D" id="1.10.490.50">
    <property type="entry name" value="Antibiotic binding domain of TipA-like multidrug resistance regulators"/>
    <property type="match status" value="1"/>
</dbReference>
<dbReference type="STRING" id="1210090.GCA_001613185_03416"/>
<dbReference type="PANTHER" id="PTHR30204:SF69">
    <property type="entry name" value="MERR-FAMILY TRANSCRIPTIONAL REGULATOR"/>
    <property type="match status" value="1"/>
</dbReference>
<proteinExistence type="predicted"/>
<organism evidence="7 8">
    <name type="scientific">Nocardia puris</name>
    <dbReference type="NCBI Taxonomy" id="208602"/>
    <lineage>
        <taxon>Bacteria</taxon>
        <taxon>Bacillati</taxon>
        <taxon>Actinomycetota</taxon>
        <taxon>Actinomycetes</taxon>
        <taxon>Mycobacteriales</taxon>
        <taxon>Nocardiaceae</taxon>
        <taxon>Nocardia</taxon>
    </lineage>
</organism>
<dbReference type="PROSITE" id="PS50937">
    <property type="entry name" value="HTH_MERR_2"/>
    <property type="match status" value="1"/>
</dbReference>
<evidence type="ECO:0000313" key="7">
    <source>
        <dbReference type="EMBL" id="RBO91797.1"/>
    </source>
</evidence>
<dbReference type="PRINTS" id="PR00040">
    <property type="entry name" value="HTHMERR"/>
</dbReference>
<evidence type="ECO:0000256" key="4">
    <source>
        <dbReference type="ARBA" id="ARBA00023163"/>
    </source>
</evidence>
<dbReference type="Pfam" id="PF07739">
    <property type="entry name" value="TipAS"/>
    <property type="match status" value="1"/>
</dbReference>
<dbReference type="InterPro" id="IPR036244">
    <property type="entry name" value="TipA-like_antibiotic-bd"/>
</dbReference>
<sequence>MGTGTRTGEWSIQDLARAAGTTSRTLRHYGQLGLLPPSRIGPNGYRYYDQDSLVRLQRILLLRELGLGLPVIAEVLAGEQDAAAALRTHLDLLRQEQDRIRRQIDSVTATLDKTERGENLVAAEVFDGFDHTRYKDEVIERWGKDAYESGDRWWRSLSDEEKKQFQQTQADIAADYGRAFTAGLAPDSDEVQAITARHKDWVGVGWQGREVVADYFINLGQMYVDDPRFTVHYDKHAEGTAAFVRDAMKIYAEANLR</sequence>
<dbReference type="SUPFAM" id="SSF89082">
    <property type="entry name" value="Antibiotic binding domain of TipA-like multidrug resistance regulators"/>
    <property type="match status" value="1"/>
</dbReference>
<dbReference type="CDD" id="cd01106">
    <property type="entry name" value="HTH_TipAL-Mta"/>
    <property type="match status" value="1"/>
</dbReference>
<dbReference type="InterPro" id="IPR047057">
    <property type="entry name" value="MerR_fam"/>
</dbReference>
<dbReference type="PANTHER" id="PTHR30204">
    <property type="entry name" value="REDOX-CYCLING DRUG-SENSING TRANSCRIPTIONAL ACTIVATOR SOXR"/>
    <property type="match status" value="1"/>
</dbReference>
<keyword evidence="1" id="KW-0678">Repressor</keyword>
<keyword evidence="2" id="KW-0805">Transcription regulation</keyword>
<dbReference type="AlphaFoldDB" id="A0A366DNX4"/>
<keyword evidence="5" id="KW-0175">Coiled coil</keyword>
<dbReference type="GO" id="GO:0003700">
    <property type="term" value="F:DNA-binding transcription factor activity"/>
    <property type="evidence" value="ECO:0007669"/>
    <property type="project" value="InterPro"/>
</dbReference>
<reference evidence="7 8" key="1">
    <citation type="submission" date="2018-06" db="EMBL/GenBank/DDBJ databases">
        <title>Genomic Encyclopedia of Type Strains, Phase IV (KMG-IV): sequencing the most valuable type-strain genomes for metagenomic binning, comparative biology and taxonomic classification.</title>
        <authorList>
            <person name="Goeker M."/>
        </authorList>
    </citation>
    <scope>NUCLEOTIDE SEQUENCE [LARGE SCALE GENOMIC DNA]</scope>
    <source>
        <strain evidence="7 8">DSM 44599</strain>
    </source>
</reference>
<keyword evidence="3 7" id="KW-0238">DNA-binding</keyword>
<dbReference type="GO" id="GO:0003677">
    <property type="term" value="F:DNA binding"/>
    <property type="evidence" value="ECO:0007669"/>
    <property type="project" value="UniProtKB-KW"/>
</dbReference>
<keyword evidence="4" id="KW-0804">Transcription</keyword>
<protein>
    <submittedName>
        <fullName evidence="7">DNA-binding transcriptional MerR regulator</fullName>
    </submittedName>
</protein>
<dbReference type="Proteomes" id="UP000252586">
    <property type="component" value="Unassembled WGS sequence"/>
</dbReference>
<evidence type="ECO:0000256" key="3">
    <source>
        <dbReference type="ARBA" id="ARBA00023125"/>
    </source>
</evidence>
<dbReference type="RefSeq" id="WP_232331765.1">
    <property type="nucleotide sequence ID" value="NZ_CP107943.1"/>
</dbReference>
<dbReference type="EMBL" id="QNRE01000004">
    <property type="protein sequence ID" value="RBO91797.1"/>
    <property type="molecule type" value="Genomic_DNA"/>
</dbReference>
<feature type="coiled-coil region" evidence="5">
    <location>
        <begin position="83"/>
        <end position="110"/>
    </location>
</feature>
<dbReference type="Gene3D" id="1.10.1660.10">
    <property type="match status" value="1"/>
</dbReference>
<comment type="caution">
    <text evidence="7">The sequence shown here is derived from an EMBL/GenBank/DDBJ whole genome shotgun (WGS) entry which is preliminary data.</text>
</comment>
<keyword evidence="8" id="KW-1185">Reference proteome</keyword>
<evidence type="ECO:0000256" key="2">
    <source>
        <dbReference type="ARBA" id="ARBA00023015"/>
    </source>
</evidence>
<dbReference type="Pfam" id="PF13411">
    <property type="entry name" value="MerR_1"/>
    <property type="match status" value="1"/>
</dbReference>
<evidence type="ECO:0000256" key="1">
    <source>
        <dbReference type="ARBA" id="ARBA00022491"/>
    </source>
</evidence>
<gene>
    <name evidence="7" type="ORF">DFR74_104506</name>
</gene>
<dbReference type="InterPro" id="IPR000551">
    <property type="entry name" value="MerR-type_HTH_dom"/>
</dbReference>
<dbReference type="InterPro" id="IPR012925">
    <property type="entry name" value="TipAS_dom"/>
</dbReference>
<dbReference type="SMART" id="SM00422">
    <property type="entry name" value="HTH_MERR"/>
    <property type="match status" value="1"/>
</dbReference>
<evidence type="ECO:0000313" key="8">
    <source>
        <dbReference type="Proteomes" id="UP000252586"/>
    </source>
</evidence>
<dbReference type="SUPFAM" id="SSF46955">
    <property type="entry name" value="Putative DNA-binding domain"/>
    <property type="match status" value="1"/>
</dbReference>
<accession>A0A366DNX4</accession>
<name>A0A366DNX4_9NOCA</name>
<evidence type="ECO:0000259" key="6">
    <source>
        <dbReference type="PROSITE" id="PS50937"/>
    </source>
</evidence>
<evidence type="ECO:0000256" key="5">
    <source>
        <dbReference type="SAM" id="Coils"/>
    </source>
</evidence>